<organism evidence="1 2">
    <name type="scientific">Comamonas testosteroni TK102</name>
    <dbReference type="NCBI Taxonomy" id="1392005"/>
    <lineage>
        <taxon>Bacteria</taxon>
        <taxon>Pseudomonadati</taxon>
        <taxon>Pseudomonadota</taxon>
        <taxon>Betaproteobacteria</taxon>
        <taxon>Burkholderiales</taxon>
        <taxon>Comamonadaceae</taxon>
        <taxon>Comamonas</taxon>
    </lineage>
</organism>
<dbReference type="RefSeq" id="WP_043373689.1">
    <property type="nucleotide sequence ID" value="NZ_CP006704.1"/>
</dbReference>
<evidence type="ECO:0000313" key="1">
    <source>
        <dbReference type="EMBL" id="AIJ47651.1"/>
    </source>
</evidence>
<dbReference type="PANTHER" id="PTHR34817">
    <property type="entry name" value="NUCLEOTIDYLTRANSFERASE"/>
    <property type="match status" value="1"/>
</dbReference>
<dbReference type="Proteomes" id="UP000028782">
    <property type="component" value="Chromosome"/>
</dbReference>
<accession>A0A076PSK9</accession>
<reference evidence="1 2" key="1">
    <citation type="journal article" date="2014" name="Genome Announc.">
        <title>Complete Genome Sequence of Polychlorinated Biphenyl Degrader Comamonas testosteroni TK102 (NBRC 109938).</title>
        <authorList>
            <person name="Fukuda K."/>
            <person name="Hosoyama A."/>
            <person name="Tsuchikane K."/>
            <person name="Ohji S."/>
            <person name="Yamazoe A."/>
            <person name="Fujita N."/>
            <person name="Shintani M."/>
            <person name="Kimbara K."/>
        </authorList>
    </citation>
    <scope>NUCLEOTIDE SEQUENCE [LARGE SCALE GENOMIC DNA]</scope>
    <source>
        <strain evidence="1">TK102</strain>
    </source>
</reference>
<dbReference type="KEGG" id="ctes:O987_17700"/>
<name>A0A076PSK9_COMTE</name>
<dbReference type="EMBL" id="CP006704">
    <property type="protein sequence ID" value="AIJ47651.1"/>
    <property type="molecule type" value="Genomic_DNA"/>
</dbReference>
<dbReference type="AlphaFoldDB" id="A0A076PSK9"/>
<proteinExistence type="predicted"/>
<protein>
    <submittedName>
        <fullName evidence="1">Nucleotidyltransferase</fullName>
    </submittedName>
</protein>
<keyword evidence="1" id="KW-0808">Transferase</keyword>
<sequence length="292" mass="33194">MQTVEQAFKPQESVLSAHPISGAMRSAVLAQLKALEREHDVKVLFACESGSRGWGFASPDSDYDVRFVYVPRLPWYLRTRAGRDVIELPVSAELDVSGWELRKALQLMQASNPVLLEWLRSPVVYCSETAWVKRLHELALQSFSPVRGYHHYLSMARKTMKNHLRPDNELVKYKKYFYALRPLLAARWIREIGGVPPMRFAELATALLHDAELLSELNALLTVKMRAGEAATSAPWSRIQEFLRTELDLAEQYAPQAKPLSAETVQAADAFLLEAVTHFNTQSSRKNQEQEE</sequence>
<dbReference type="InterPro" id="IPR018775">
    <property type="entry name" value="RlaP"/>
</dbReference>
<dbReference type="PANTHER" id="PTHR34817:SF2">
    <property type="entry name" value="NUCLEOTIDYLTRANSFERASE"/>
    <property type="match status" value="1"/>
</dbReference>
<dbReference type="Pfam" id="PF10127">
    <property type="entry name" value="RlaP"/>
    <property type="match status" value="1"/>
</dbReference>
<evidence type="ECO:0000313" key="2">
    <source>
        <dbReference type="Proteomes" id="UP000028782"/>
    </source>
</evidence>
<dbReference type="GO" id="GO:0016740">
    <property type="term" value="F:transferase activity"/>
    <property type="evidence" value="ECO:0007669"/>
    <property type="project" value="UniProtKB-KW"/>
</dbReference>
<gene>
    <name evidence="1" type="ORF">O987_17700</name>
</gene>
<dbReference type="HOGENOM" id="CLU_084690_0_0_4"/>